<keyword evidence="5 6" id="KW-0694">RNA-binding</keyword>
<protein>
    <recommendedName>
        <fullName evidence="4 5">Large ribosomal subunit protein bL20</fullName>
    </recommendedName>
</protein>
<dbReference type="GO" id="GO:1990904">
    <property type="term" value="C:ribonucleoprotein complex"/>
    <property type="evidence" value="ECO:0007669"/>
    <property type="project" value="UniProtKB-KW"/>
</dbReference>
<keyword evidence="5 6" id="KW-0699">rRNA-binding</keyword>
<evidence type="ECO:0000313" key="7">
    <source>
        <dbReference type="EMBL" id="OGY88962.1"/>
    </source>
</evidence>
<evidence type="ECO:0000256" key="4">
    <source>
        <dbReference type="ARBA" id="ARBA00035172"/>
    </source>
</evidence>
<keyword evidence="3 5" id="KW-0687">Ribonucleoprotein</keyword>
<dbReference type="Proteomes" id="UP000177817">
    <property type="component" value="Unassembled WGS sequence"/>
</dbReference>
<sequence>MPRVKRGMMHAKRRRNLLKLAKGYRWGRKSKIKLAKVAVVKAGVYARRDRRAKKGNFRALWNLKINAALREQNMSYSRFIGMLKKANITLDRKILAELAEHEPSTFSALVNAVRS</sequence>
<gene>
    <name evidence="5" type="primary">rplT</name>
    <name evidence="7" type="ORF">A2677_00740</name>
</gene>
<dbReference type="Pfam" id="PF00453">
    <property type="entry name" value="Ribosomal_L20"/>
    <property type="match status" value="1"/>
</dbReference>
<dbReference type="CDD" id="cd07026">
    <property type="entry name" value="Ribosomal_L20"/>
    <property type="match status" value="1"/>
</dbReference>
<dbReference type="EMBL" id="MHKK01000047">
    <property type="protein sequence ID" value="OGY88962.1"/>
    <property type="molecule type" value="Genomic_DNA"/>
</dbReference>
<comment type="similarity">
    <text evidence="1 5 6">Belongs to the bacterial ribosomal protein bL20 family.</text>
</comment>
<dbReference type="InterPro" id="IPR035566">
    <property type="entry name" value="Ribosomal_protein_bL20_C"/>
</dbReference>
<dbReference type="AlphaFoldDB" id="A0A1G2BIN5"/>
<evidence type="ECO:0000256" key="3">
    <source>
        <dbReference type="ARBA" id="ARBA00023274"/>
    </source>
</evidence>
<keyword evidence="2 5" id="KW-0689">Ribosomal protein</keyword>
<dbReference type="Gene3D" id="1.10.1900.20">
    <property type="entry name" value="Ribosomal protein L20"/>
    <property type="match status" value="1"/>
</dbReference>
<dbReference type="GO" id="GO:0019843">
    <property type="term" value="F:rRNA binding"/>
    <property type="evidence" value="ECO:0007669"/>
    <property type="project" value="UniProtKB-UniRule"/>
</dbReference>
<evidence type="ECO:0000256" key="6">
    <source>
        <dbReference type="RuleBase" id="RU000560"/>
    </source>
</evidence>
<name>A0A1G2BIN5_9BACT</name>
<dbReference type="PANTHER" id="PTHR10986">
    <property type="entry name" value="39S RIBOSOMAL PROTEIN L20"/>
    <property type="match status" value="1"/>
</dbReference>
<dbReference type="HAMAP" id="MF_00382">
    <property type="entry name" value="Ribosomal_bL20"/>
    <property type="match status" value="1"/>
</dbReference>
<accession>A0A1G2BIN5</accession>
<reference evidence="7 8" key="1">
    <citation type="journal article" date="2016" name="Nat. Commun.">
        <title>Thousands of microbial genomes shed light on interconnected biogeochemical processes in an aquifer system.</title>
        <authorList>
            <person name="Anantharaman K."/>
            <person name="Brown C.T."/>
            <person name="Hug L.A."/>
            <person name="Sharon I."/>
            <person name="Castelle C.J."/>
            <person name="Probst A.J."/>
            <person name="Thomas B.C."/>
            <person name="Singh A."/>
            <person name="Wilkins M.J."/>
            <person name="Karaoz U."/>
            <person name="Brodie E.L."/>
            <person name="Williams K.H."/>
            <person name="Hubbard S.S."/>
            <person name="Banfield J.F."/>
        </authorList>
    </citation>
    <scope>NUCLEOTIDE SEQUENCE [LARGE SCALE GENOMIC DNA]</scope>
</reference>
<dbReference type="PRINTS" id="PR00062">
    <property type="entry name" value="RIBOSOMALL20"/>
</dbReference>
<organism evidence="7 8">
    <name type="scientific">Candidatus Komeilibacteria bacterium RIFCSPHIGHO2_01_FULL_52_14</name>
    <dbReference type="NCBI Taxonomy" id="1798549"/>
    <lineage>
        <taxon>Bacteria</taxon>
        <taxon>Candidatus Komeiliibacteriota</taxon>
    </lineage>
</organism>
<evidence type="ECO:0000256" key="5">
    <source>
        <dbReference type="HAMAP-Rule" id="MF_00382"/>
    </source>
</evidence>
<evidence type="ECO:0000256" key="1">
    <source>
        <dbReference type="ARBA" id="ARBA00007698"/>
    </source>
</evidence>
<dbReference type="GO" id="GO:0003735">
    <property type="term" value="F:structural constituent of ribosome"/>
    <property type="evidence" value="ECO:0007669"/>
    <property type="project" value="InterPro"/>
</dbReference>
<dbReference type="GO" id="GO:0000027">
    <property type="term" value="P:ribosomal large subunit assembly"/>
    <property type="evidence" value="ECO:0007669"/>
    <property type="project" value="UniProtKB-UniRule"/>
</dbReference>
<dbReference type="NCBIfam" id="TIGR01032">
    <property type="entry name" value="rplT_bact"/>
    <property type="match status" value="1"/>
</dbReference>
<dbReference type="Gene3D" id="6.10.160.10">
    <property type="match status" value="1"/>
</dbReference>
<evidence type="ECO:0000256" key="2">
    <source>
        <dbReference type="ARBA" id="ARBA00022980"/>
    </source>
</evidence>
<dbReference type="InterPro" id="IPR005813">
    <property type="entry name" value="Ribosomal_bL20"/>
</dbReference>
<dbReference type="FunFam" id="1.10.1900.20:FF:000001">
    <property type="entry name" value="50S ribosomal protein L20"/>
    <property type="match status" value="1"/>
</dbReference>
<dbReference type="GO" id="GO:0006412">
    <property type="term" value="P:translation"/>
    <property type="evidence" value="ECO:0007669"/>
    <property type="project" value="InterPro"/>
</dbReference>
<comment type="function">
    <text evidence="5 6">Binds directly to 23S ribosomal RNA and is necessary for the in vitro assembly process of the 50S ribosomal subunit. It is not involved in the protein synthesizing functions of that subunit.</text>
</comment>
<comment type="caution">
    <text evidence="7">The sequence shown here is derived from an EMBL/GenBank/DDBJ whole genome shotgun (WGS) entry which is preliminary data.</text>
</comment>
<dbReference type="GO" id="GO:0005840">
    <property type="term" value="C:ribosome"/>
    <property type="evidence" value="ECO:0007669"/>
    <property type="project" value="UniProtKB-KW"/>
</dbReference>
<dbReference type="SUPFAM" id="SSF74731">
    <property type="entry name" value="Ribosomal protein L20"/>
    <property type="match status" value="1"/>
</dbReference>
<evidence type="ECO:0000313" key="8">
    <source>
        <dbReference type="Proteomes" id="UP000177817"/>
    </source>
</evidence>
<proteinExistence type="inferred from homology"/>